<feature type="compositionally biased region" description="Polar residues" evidence="1">
    <location>
        <begin position="394"/>
        <end position="412"/>
    </location>
</feature>
<evidence type="ECO:0000256" key="2">
    <source>
        <dbReference type="SAM" id="Phobius"/>
    </source>
</evidence>
<organism evidence="3 4">
    <name type="scientific">Tritrichomonas foetus</name>
    <dbReference type="NCBI Taxonomy" id="1144522"/>
    <lineage>
        <taxon>Eukaryota</taxon>
        <taxon>Metamonada</taxon>
        <taxon>Parabasalia</taxon>
        <taxon>Tritrichomonadida</taxon>
        <taxon>Tritrichomonadidae</taxon>
        <taxon>Tritrichomonas</taxon>
    </lineage>
</organism>
<keyword evidence="2" id="KW-1133">Transmembrane helix</keyword>
<evidence type="ECO:0000256" key="1">
    <source>
        <dbReference type="SAM" id="MobiDB-lite"/>
    </source>
</evidence>
<evidence type="ECO:0000313" key="3">
    <source>
        <dbReference type="EMBL" id="OHT02475.1"/>
    </source>
</evidence>
<dbReference type="AlphaFoldDB" id="A0A1J4JTW0"/>
<dbReference type="Proteomes" id="UP000179807">
    <property type="component" value="Unassembled WGS sequence"/>
</dbReference>
<dbReference type="RefSeq" id="XP_068355611.1">
    <property type="nucleotide sequence ID" value="XM_068507350.1"/>
</dbReference>
<comment type="caution">
    <text evidence="3">The sequence shown here is derived from an EMBL/GenBank/DDBJ whole genome shotgun (WGS) entry which is preliminary data.</text>
</comment>
<sequence>MRNRECRVHNSAPIFLNDEYLNNPIFITIQKSKFTGIGRDDGCHIFTLEYGYNLDTDPLEVNILDCLFDSCTVCVLKAEAKVRINVDQTTVKDSKIANDFVSDPKSLFEGNIILSEWEIKNTLFSNNDCTGANSVCTFYVSGKSPFVHFYNVTILDIPFSNGKIFSLDFIPNVKFDYCIFAPQLIESTRATVFDIANCKTTFNNCCFYVRYGEDINPFGHYLLLTNSEANLAGTTTMFITDRFTTHETRANAPTFIDPYQNYDGQCPALLPSGGDETESLSSSDESKDEESTLTDSETDSPSEDDKYTSEVTISSSEEEEITSSDENNDDEKTTSEIETESDSSLPTSEENASTSSDVEESISTHSNEQESTVSPNDSELDTFESSNSDKGDETNPSLESTEFVSTENQSTENENDETTDSSILDWITSQFATNIENTPTADDNDDDITATTIFPTTETEIIIPTPPPPPIRNETYLIYFIRDKCFPFLELDDRTFCYTPSNVTEIDLQKVNSSIEKIFFVVSTQLEQNQMIAFSGLNNEHTVNSSFSLYFIGTGSEHSRIYLDLASDNNIFEMSISQISVVFVGNKIDCSILKLDEDLRINNGKTDPKTDISRVNETSFKYFWYYDYFIINPDTEQTIDSGEFNVIDVYSDHILFNSSAKQETFRFNHSTNRPIHVASEEEQIKLNVYDSEYFVILSLRRKKDEEEVRSPVTVNAQKSSRGHKFGIEMKEHTVSLKYSSNDIPVHIYGSGTLIIETEDNVEKTANNMTIQTFSINNKFTLSVPNNKSRIFVNQISMEPIHRRYSSNIEFNIVSQQTYKSDFDKNGHADEIQLESNTLIIGKNTNVQINCLAVIKEKLSILEEGVLSFSKVPVFSPNMAMDITYSNIHWQKSPIITLPNVDLNLKSQSIQNFNSDSDIYENIAISKLTLIRGSFSLVSYDGSQIEDQDLYLDKIEIIPMSQNEYNKVEFIDENSKYVKKYENNYLCAELNTSNSKSNTTTIIIAVVISLLVVVIVIAIIIIIIKRKRQNLSNNKSELDTESTSFSL</sequence>
<feature type="region of interest" description="Disordered" evidence="1">
    <location>
        <begin position="263"/>
        <end position="422"/>
    </location>
</feature>
<dbReference type="EMBL" id="MLAK01000866">
    <property type="protein sequence ID" value="OHT02475.1"/>
    <property type="molecule type" value="Genomic_DNA"/>
</dbReference>
<evidence type="ECO:0000313" key="4">
    <source>
        <dbReference type="Proteomes" id="UP000179807"/>
    </source>
</evidence>
<keyword evidence="2" id="KW-0812">Transmembrane</keyword>
<keyword evidence="2" id="KW-0472">Membrane</keyword>
<accession>A0A1J4JTW0</accession>
<feature type="compositionally biased region" description="Polar residues" evidence="1">
    <location>
        <begin position="345"/>
        <end position="386"/>
    </location>
</feature>
<name>A0A1J4JTW0_9EUKA</name>
<feature type="transmembrane region" description="Helical" evidence="2">
    <location>
        <begin position="1001"/>
        <end position="1023"/>
    </location>
</feature>
<feature type="compositionally biased region" description="Acidic residues" evidence="1">
    <location>
        <begin position="286"/>
        <end position="302"/>
    </location>
</feature>
<proteinExistence type="predicted"/>
<reference evidence="3" key="1">
    <citation type="submission" date="2016-10" db="EMBL/GenBank/DDBJ databases">
        <authorList>
            <person name="Benchimol M."/>
            <person name="Almeida L.G."/>
            <person name="Vasconcelos A.T."/>
            <person name="Perreira-Neves A."/>
            <person name="Rosa I.A."/>
            <person name="Tasca T."/>
            <person name="Bogo M.R."/>
            <person name="de Souza W."/>
        </authorList>
    </citation>
    <scope>NUCLEOTIDE SEQUENCE [LARGE SCALE GENOMIC DNA]</scope>
    <source>
        <strain evidence="3">K</strain>
    </source>
</reference>
<feature type="compositionally biased region" description="Acidic residues" evidence="1">
    <location>
        <begin position="316"/>
        <end position="329"/>
    </location>
</feature>
<protein>
    <submittedName>
        <fullName evidence="3">Uncharacterized protein</fullName>
    </submittedName>
</protein>
<dbReference type="GeneID" id="94842054"/>
<gene>
    <name evidence="3" type="ORF">TRFO_30424</name>
</gene>
<keyword evidence="4" id="KW-1185">Reference proteome</keyword>
<dbReference type="VEuPathDB" id="TrichDB:TRFO_30424"/>